<feature type="transmembrane region" description="Helical" evidence="5">
    <location>
        <begin position="311"/>
        <end position="332"/>
    </location>
</feature>
<feature type="transmembrane region" description="Helical" evidence="5">
    <location>
        <begin position="150"/>
        <end position="168"/>
    </location>
</feature>
<reference evidence="6" key="1">
    <citation type="journal article" date="2020" name="Stud. Mycol.">
        <title>101 Dothideomycetes genomes: a test case for predicting lifestyles and emergence of pathogens.</title>
        <authorList>
            <person name="Haridas S."/>
            <person name="Albert R."/>
            <person name="Binder M."/>
            <person name="Bloem J."/>
            <person name="Labutti K."/>
            <person name="Salamov A."/>
            <person name="Andreopoulos B."/>
            <person name="Baker S."/>
            <person name="Barry K."/>
            <person name="Bills G."/>
            <person name="Bluhm B."/>
            <person name="Cannon C."/>
            <person name="Castanera R."/>
            <person name="Culley D."/>
            <person name="Daum C."/>
            <person name="Ezra D."/>
            <person name="Gonzalez J."/>
            <person name="Henrissat B."/>
            <person name="Kuo A."/>
            <person name="Liang C."/>
            <person name="Lipzen A."/>
            <person name="Lutzoni F."/>
            <person name="Magnuson J."/>
            <person name="Mondo S."/>
            <person name="Nolan M."/>
            <person name="Ohm R."/>
            <person name="Pangilinan J."/>
            <person name="Park H.-J."/>
            <person name="Ramirez L."/>
            <person name="Alfaro M."/>
            <person name="Sun H."/>
            <person name="Tritt A."/>
            <person name="Yoshinaga Y."/>
            <person name="Zwiers L.-H."/>
            <person name="Turgeon B."/>
            <person name="Goodwin S."/>
            <person name="Spatafora J."/>
            <person name="Crous P."/>
            <person name="Grigoriev I."/>
        </authorList>
    </citation>
    <scope>NUCLEOTIDE SEQUENCE</scope>
    <source>
        <strain evidence="6">CBS 207.26</strain>
    </source>
</reference>
<feature type="transmembrane region" description="Helical" evidence="5">
    <location>
        <begin position="107"/>
        <end position="130"/>
    </location>
</feature>
<dbReference type="GO" id="GO:0016020">
    <property type="term" value="C:membrane"/>
    <property type="evidence" value="ECO:0007669"/>
    <property type="project" value="UniProtKB-SubCell"/>
</dbReference>
<sequence>MGGPGRIVSQGGDSAHRTLRNNVNSKWIHDPGLWGLDPGIALMFSSAVANGFDGKSDEWSACYLTSKDDLETISISILDLIIASTSLSESPSFISASYISDLIGRPYTVAISLSIILAASTIQATAAPLLTTEIMHPKHRGQVRALFKTVWYWGAIISTCITLGTLSLSNSWNWRVPFTRFASCPESPRGPVSKGRREEALNMLAKYLTNGNVNEELAKFMSFFETQGNRHRSLICVLVDFMIQWVGNGIISYYLALILESVGITSTASQAGINLGMQVWNALLAVLGALVISACGVFAEHHITAAGSAVVAFHFIFFGFPIIAFPPLSIAYPVEILPFRLRSKDLSVNLTVWKFYFVYVANLTSMVFIIYFGLTLEEIAMVFEGEEAGLEVNRRLSVGILQEKEEPFSNVSPAEKGRQRQFMEATISRCLS</sequence>
<keyword evidence="3 5" id="KW-1133">Transmembrane helix</keyword>
<dbReference type="AlphaFoldDB" id="A0A6A6DBC9"/>
<dbReference type="EMBL" id="ML994759">
    <property type="protein sequence ID" value="KAF2174946.1"/>
    <property type="molecule type" value="Genomic_DNA"/>
</dbReference>
<comment type="subcellular location">
    <subcellularLocation>
        <location evidence="1">Membrane</location>
        <topology evidence="1">Multi-pass membrane protein</topology>
    </subcellularLocation>
</comment>
<feature type="transmembrane region" description="Helical" evidence="5">
    <location>
        <begin position="279"/>
        <end position="299"/>
    </location>
</feature>
<dbReference type="Gene3D" id="1.20.1250.20">
    <property type="entry name" value="MFS general substrate transporter like domains"/>
    <property type="match status" value="1"/>
</dbReference>
<dbReference type="SUPFAM" id="SSF103473">
    <property type="entry name" value="MFS general substrate transporter"/>
    <property type="match status" value="1"/>
</dbReference>
<evidence type="ECO:0000313" key="7">
    <source>
        <dbReference type="Proteomes" id="UP000800200"/>
    </source>
</evidence>
<accession>A0A6A6DBC9</accession>
<protein>
    <recommendedName>
        <fullName evidence="8">MFS general substrate transporter</fullName>
    </recommendedName>
</protein>
<evidence type="ECO:0000256" key="4">
    <source>
        <dbReference type="ARBA" id="ARBA00023136"/>
    </source>
</evidence>
<dbReference type="OrthoDB" id="6133115at2759"/>
<dbReference type="Pfam" id="PF00083">
    <property type="entry name" value="Sugar_tr"/>
    <property type="match status" value="1"/>
</dbReference>
<dbReference type="Proteomes" id="UP000800200">
    <property type="component" value="Unassembled WGS sequence"/>
</dbReference>
<dbReference type="PANTHER" id="PTHR48022:SF64">
    <property type="entry name" value="MAJOR FACILITATOR SUPERFAMILY (MFS) PROFILE DOMAIN-CONTAINING PROTEIN"/>
    <property type="match status" value="1"/>
</dbReference>
<dbReference type="PANTHER" id="PTHR48022">
    <property type="entry name" value="PLASTIDIC GLUCOSE TRANSPORTER 4"/>
    <property type="match status" value="1"/>
</dbReference>
<evidence type="ECO:0008006" key="8">
    <source>
        <dbReference type="Google" id="ProtNLM"/>
    </source>
</evidence>
<evidence type="ECO:0000256" key="3">
    <source>
        <dbReference type="ARBA" id="ARBA00022989"/>
    </source>
</evidence>
<feature type="transmembrane region" description="Helical" evidence="5">
    <location>
        <begin position="352"/>
        <end position="374"/>
    </location>
</feature>
<name>A0A6A6DBC9_9PEZI</name>
<evidence type="ECO:0000256" key="1">
    <source>
        <dbReference type="ARBA" id="ARBA00004141"/>
    </source>
</evidence>
<keyword evidence="4 5" id="KW-0472">Membrane</keyword>
<gene>
    <name evidence="6" type="ORF">K469DRAFT_743519</name>
</gene>
<evidence type="ECO:0000313" key="6">
    <source>
        <dbReference type="EMBL" id="KAF2174946.1"/>
    </source>
</evidence>
<dbReference type="InterPro" id="IPR005828">
    <property type="entry name" value="MFS_sugar_transport-like"/>
</dbReference>
<evidence type="ECO:0000256" key="2">
    <source>
        <dbReference type="ARBA" id="ARBA00022692"/>
    </source>
</evidence>
<dbReference type="InterPro" id="IPR050360">
    <property type="entry name" value="MFS_Sugar_Transporters"/>
</dbReference>
<keyword evidence="2 5" id="KW-0812">Transmembrane</keyword>
<dbReference type="InterPro" id="IPR036259">
    <property type="entry name" value="MFS_trans_sf"/>
</dbReference>
<feature type="transmembrane region" description="Helical" evidence="5">
    <location>
        <begin position="234"/>
        <end position="259"/>
    </location>
</feature>
<organism evidence="6 7">
    <name type="scientific">Zopfia rhizophila CBS 207.26</name>
    <dbReference type="NCBI Taxonomy" id="1314779"/>
    <lineage>
        <taxon>Eukaryota</taxon>
        <taxon>Fungi</taxon>
        <taxon>Dikarya</taxon>
        <taxon>Ascomycota</taxon>
        <taxon>Pezizomycotina</taxon>
        <taxon>Dothideomycetes</taxon>
        <taxon>Dothideomycetes incertae sedis</taxon>
        <taxon>Zopfiaceae</taxon>
        <taxon>Zopfia</taxon>
    </lineage>
</organism>
<keyword evidence="7" id="KW-1185">Reference proteome</keyword>
<dbReference type="GO" id="GO:0005351">
    <property type="term" value="F:carbohydrate:proton symporter activity"/>
    <property type="evidence" value="ECO:0007669"/>
    <property type="project" value="TreeGrafter"/>
</dbReference>
<proteinExistence type="predicted"/>
<evidence type="ECO:0000256" key="5">
    <source>
        <dbReference type="SAM" id="Phobius"/>
    </source>
</evidence>